<dbReference type="PANTHER" id="PTHR38588">
    <property type="entry name" value="BLL0334 PROTEIN"/>
    <property type="match status" value="1"/>
</dbReference>
<organism evidence="1 2">
    <name type="scientific">Spirosoma montaniterrae</name>
    <dbReference type="NCBI Taxonomy" id="1178516"/>
    <lineage>
        <taxon>Bacteria</taxon>
        <taxon>Pseudomonadati</taxon>
        <taxon>Bacteroidota</taxon>
        <taxon>Cytophagia</taxon>
        <taxon>Cytophagales</taxon>
        <taxon>Cytophagaceae</taxon>
        <taxon>Spirosoma</taxon>
    </lineage>
</organism>
<accession>A0A1P9WTU6</accession>
<dbReference type="PANTHER" id="PTHR38588:SF1">
    <property type="entry name" value="BLL0334 PROTEIN"/>
    <property type="match status" value="1"/>
</dbReference>
<evidence type="ECO:0000313" key="2">
    <source>
        <dbReference type="Proteomes" id="UP000187941"/>
    </source>
</evidence>
<evidence type="ECO:0000313" key="1">
    <source>
        <dbReference type="EMBL" id="AQG78816.1"/>
    </source>
</evidence>
<name>A0A1P9WTU6_9BACT</name>
<protein>
    <submittedName>
        <fullName evidence="1">Carbon monoxide dehydrogenase</fullName>
    </submittedName>
</protein>
<gene>
    <name evidence="1" type="ORF">AWR27_05460</name>
</gene>
<dbReference type="Pfam" id="PF06240">
    <property type="entry name" value="COXG"/>
    <property type="match status" value="1"/>
</dbReference>
<dbReference type="Gene3D" id="3.30.530.20">
    <property type="match status" value="1"/>
</dbReference>
<dbReference type="Proteomes" id="UP000187941">
    <property type="component" value="Chromosome"/>
</dbReference>
<dbReference type="EMBL" id="CP014263">
    <property type="protein sequence ID" value="AQG78816.1"/>
    <property type="molecule type" value="Genomic_DNA"/>
</dbReference>
<dbReference type="AlphaFoldDB" id="A0A1P9WTU6"/>
<dbReference type="SUPFAM" id="SSF55961">
    <property type="entry name" value="Bet v1-like"/>
    <property type="match status" value="1"/>
</dbReference>
<dbReference type="InterPro" id="IPR023393">
    <property type="entry name" value="START-like_dom_sf"/>
</dbReference>
<reference evidence="1 2" key="1">
    <citation type="submission" date="2016-01" db="EMBL/GenBank/DDBJ databases">
        <authorList>
            <person name="Oliw E.H."/>
        </authorList>
    </citation>
    <scope>NUCLEOTIDE SEQUENCE [LARGE SCALE GENOMIC DNA]</scope>
    <source>
        <strain evidence="1 2">DY10</strain>
    </source>
</reference>
<keyword evidence="2" id="KW-1185">Reference proteome</keyword>
<dbReference type="STRING" id="1178516.AWR27_05460"/>
<proteinExistence type="predicted"/>
<sequence>MLMDPDTLAQIVPAVSRLEKVGENEFNAIAEIKLGPVNGAFSGGLSLSDIRENEGYNLHVKQTSKIGNADALISINLKPVSDSETELTFDGNARLSGLLARTGQRVISGVANTLTKQFFTNFEEALAAS</sequence>
<dbReference type="InterPro" id="IPR010419">
    <property type="entry name" value="CO_DH_gsu"/>
</dbReference>
<dbReference type="KEGG" id="smon:AWR27_05460"/>